<proteinExistence type="predicted"/>
<feature type="region of interest" description="Disordered" evidence="1">
    <location>
        <begin position="191"/>
        <end position="210"/>
    </location>
</feature>
<dbReference type="RefSeq" id="WP_072311262.1">
    <property type="nucleotide sequence ID" value="NZ_FPIW01000005.1"/>
</dbReference>
<dbReference type="Proteomes" id="UP000182680">
    <property type="component" value="Unassembled WGS sequence"/>
</dbReference>
<evidence type="ECO:0000313" key="2">
    <source>
        <dbReference type="EMBL" id="SFW22908.1"/>
    </source>
</evidence>
<evidence type="ECO:0000313" key="3">
    <source>
        <dbReference type="Proteomes" id="UP000182680"/>
    </source>
</evidence>
<comment type="caution">
    <text evidence="2">The sequence shown here is derived from an EMBL/GenBank/DDBJ whole genome shotgun (WGS) entry which is preliminary data.</text>
</comment>
<gene>
    <name evidence="2" type="ORF">SAMN02910291_00470</name>
</gene>
<dbReference type="AlphaFoldDB" id="A0AA94HQX2"/>
<evidence type="ECO:0000256" key="1">
    <source>
        <dbReference type="SAM" id="MobiDB-lite"/>
    </source>
</evidence>
<reference evidence="3" key="1">
    <citation type="submission" date="2016-11" db="EMBL/GenBank/DDBJ databases">
        <authorList>
            <person name="Jaros S."/>
            <person name="Januszkiewicz K."/>
            <person name="Wedrychowicz H."/>
        </authorList>
    </citation>
    <scope>NUCLEOTIDE SEQUENCE [LARGE SCALE GENOMIC DNA]</scope>
    <source>
        <strain evidence="3">DSM 7057</strain>
    </source>
</reference>
<feature type="compositionally biased region" description="Basic and acidic residues" evidence="1">
    <location>
        <begin position="200"/>
        <end position="210"/>
    </location>
</feature>
<feature type="region of interest" description="Disordered" evidence="1">
    <location>
        <begin position="1"/>
        <end position="68"/>
    </location>
</feature>
<sequence>MDTEITNGAEGAEAAAGTLLTDQPGNQGNNDTSGDGGKSNADVSGNDEADKGKDGADAVKPNEPEPFELIAPDGYPINDAGLKGLNDLCRSAKLTKEQGEAVMQYMAGNYSTWQEQQQAQGTAWIEEFKADKDFGGDKFDASLADAKKALATFDESGTVSKMLAETGYGNNPEVLKIFARVGKALGEDKLPGMSGGAADKPLEDRFYPNM</sequence>
<accession>A0AA94HQX2</accession>
<evidence type="ECO:0008006" key="4">
    <source>
        <dbReference type="Google" id="ProtNLM"/>
    </source>
</evidence>
<name>A0AA94HQX2_DESDE</name>
<protein>
    <recommendedName>
        <fullName evidence="4">Peptidase</fullName>
    </recommendedName>
</protein>
<feature type="compositionally biased region" description="Basic and acidic residues" evidence="1">
    <location>
        <begin position="48"/>
        <end position="63"/>
    </location>
</feature>
<feature type="compositionally biased region" description="Polar residues" evidence="1">
    <location>
        <begin position="20"/>
        <end position="33"/>
    </location>
</feature>
<feature type="compositionally biased region" description="Low complexity" evidence="1">
    <location>
        <begin position="8"/>
        <end position="17"/>
    </location>
</feature>
<dbReference type="EMBL" id="FPIW01000005">
    <property type="protein sequence ID" value="SFW22908.1"/>
    <property type="molecule type" value="Genomic_DNA"/>
</dbReference>
<organism evidence="2 3">
    <name type="scientific">Desulfovibrio desulfuricans</name>
    <dbReference type="NCBI Taxonomy" id="876"/>
    <lineage>
        <taxon>Bacteria</taxon>
        <taxon>Pseudomonadati</taxon>
        <taxon>Thermodesulfobacteriota</taxon>
        <taxon>Desulfovibrionia</taxon>
        <taxon>Desulfovibrionales</taxon>
        <taxon>Desulfovibrionaceae</taxon>
        <taxon>Desulfovibrio</taxon>
    </lineage>
</organism>